<evidence type="ECO:0000256" key="10">
    <source>
        <dbReference type="ARBA" id="ARBA00032441"/>
    </source>
</evidence>
<dbReference type="Proteomes" id="UP000219621">
    <property type="component" value="Unassembled WGS sequence"/>
</dbReference>
<dbReference type="RefSeq" id="WP_097279358.1">
    <property type="nucleotide sequence ID" value="NZ_OCNJ01000004.1"/>
</dbReference>
<keyword evidence="4" id="KW-0963">Cytoplasm</keyword>
<evidence type="ECO:0000256" key="5">
    <source>
        <dbReference type="ARBA" id="ARBA00022694"/>
    </source>
</evidence>
<dbReference type="AlphaFoldDB" id="A0A286GL35"/>
<dbReference type="Pfam" id="PF02367">
    <property type="entry name" value="TsaE"/>
    <property type="match status" value="1"/>
</dbReference>
<dbReference type="SUPFAM" id="SSF52540">
    <property type="entry name" value="P-loop containing nucleoside triphosphate hydrolases"/>
    <property type="match status" value="1"/>
</dbReference>
<protein>
    <recommendedName>
        <fullName evidence="3">tRNA threonylcarbamoyladenosine biosynthesis protein TsaE</fullName>
    </recommendedName>
    <alternativeName>
        <fullName evidence="10">t(6)A37 threonylcarbamoyladenosine biosynthesis protein TsaE</fullName>
    </alternativeName>
</protein>
<dbReference type="NCBIfam" id="TIGR00150">
    <property type="entry name" value="T6A_YjeE"/>
    <property type="match status" value="1"/>
</dbReference>
<evidence type="ECO:0000256" key="4">
    <source>
        <dbReference type="ARBA" id="ARBA00022490"/>
    </source>
</evidence>
<dbReference type="PANTHER" id="PTHR33540">
    <property type="entry name" value="TRNA THREONYLCARBAMOYLADENOSINE BIOSYNTHESIS PROTEIN TSAE"/>
    <property type="match status" value="1"/>
</dbReference>
<evidence type="ECO:0000256" key="2">
    <source>
        <dbReference type="ARBA" id="ARBA00007599"/>
    </source>
</evidence>
<dbReference type="GO" id="GO:0005737">
    <property type="term" value="C:cytoplasm"/>
    <property type="evidence" value="ECO:0007669"/>
    <property type="project" value="UniProtKB-SubCell"/>
</dbReference>
<gene>
    <name evidence="11" type="ORF">SAMN05421508_104424</name>
</gene>
<reference evidence="12" key="1">
    <citation type="submission" date="2017-09" db="EMBL/GenBank/DDBJ databases">
        <authorList>
            <person name="Varghese N."/>
            <person name="Submissions S."/>
        </authorList>
    </citation>
    <scope>NUCLEOTIDE SEQUENCE [LARGE SCALE GENOMIC DNA]</scope>
    <source>
        <strain evidence="12">USBA 140</strain>
    </source>
</reference>
<comment type="similarity">
    <text evidence="2">Belongs to the TsaE family.</text>
</comment>
<dbReference type="GO" id="GO:0046872">
    <property type="term" value="F:metal ion binding"/>
    <property type="evidence" value="ECO:0007669"/>
    <property type="project" value="UniProtKB-KW"/>
</dbReference>
<dbReference type="InterPro" id="IPR027417">
    <property type="entry name" value="P-loop_NTPase"/>
</dbReference>
<dbReference type="InterPro" id="IPR003442">
    <property type="entry name" value="T6A_TsaE"/>
</dbReference>
<comment type="subcellular location">
    <subcellularLocation>
        <location evidence="1">Cytoplasm</location>
    </subcellularLocation>
</comment>
<dbReference type="EMBL" id="OCNJ01000004">
    <property type="protein sequence ID" value="SOD95684.1"/>
    <property type="molecule type" value="Genomic_DNA"/>
</dbReference>
<accession>A0A286GL35</accession>
<evidence type="ECO:0000256" key="6">
    <source>
        <dbReference type="ARBA" id="ARBA00022723"/>
    </source>
</evidence>
<keyword evidence="6" id="KW-0479">Metal-binding</keyword>
<dbReference type="PANTHER" id="PTHR33540:SF2">
    <property type="entry name" value="TRNA THREONYLCARBAMOYLADENOSINE BIOSYNTHESIS PROTEIN TSAE"/>
    <property type="match status" value="1"/>
</dbReference>
<sequence length="161" mass="17109">MTDPAAAAPLTLTLPDEAATARLAARLAAVAGPGDVIALRGDLGAGKTAFARAFVRARLDDPAAEVPSPTFTLVQVYDDPDCEAGLRHFDLYRLEKPEDALELDLEDAFADGLSLIEWPERLGGYLPRRRLDLTLTIGPDGATRTATLSGLAALLEAARDR</sequence>
<evidence type="ECO:0000256" key="3">
    <source>
        <dbReference type="ARBA" id="ARBA00019010"/>
    </source>
</evidence>
<dbReference type="GO" id="GO:0005524">
    <property type="term" value="F:ATP binding"/>
    <property type="evidence" value="ECO:0007669"/>
    <property type="project" value="UniProtKB-KW"/>
</dbReference>
<keyword evidence="5" id="KW-0819">tRNA processing</keyword>
<keyword evidence="7" id="KW-0547">Nucleotide-binding</keyword>
<proteinExistence type="inferred from homology"/>
<dbReference type="GO" id="GO:0002949">
    <property type="term" value="P:tRNA threonylcarbamoyladenosine modification"/>
    <property type="evidence" value="ECO:0007669"/>
    <property type="project" value="InterPro"/>
</dbReference>
<keyword evidence="9" id="KW-0460">Magnesium</keyword>
<evidence type="ECO:0000313" key="11">
    <source>
        <dbReference type="EMBL" id="SOD95684.1"/>
    </source>
</evidence>
<keyword evidence="8" id="KW-0067">ATP-binding</keyword>
<keyword evidence="12" id="KW-1185">Reference proteome</keyword>
<evidence type="ECO:0000256" key="1">
    <source>
        <dbReference type="ARBA" id="ARBA00004496"/>
    </source>
</evidence>
<name>A0A286GL35_9PROT</name>
<organism evidence="11 12">
    <name type="scientific">Caenispirillum bisanense</name>
    <dbReference type="NCBI Taxonomy" id="414052"/>
    <lineage>
        <taxon>Bacteria</taxon>
        <taxon>Pseudomonadati</taxon>
        <taxon>Pseudomonadota</taxon>
        <taxon>Alphaproteobacteria</taxon>
        <taxon>Rhodospirillales</taxon>
        <taxon>Novispirillaceae</taxon>
        <taxon>Caenispirillum</taxon>
    </lineage>
</organism>
<evidence type="ECO:0000256" key="8">
    <source>
        <dbReference type="ARBA" id="ARBA00022840"/>
    </source>
</evidence>
<evidence type="ECO:0000256" key="9">
    <source>
        <dbReference type="ARBA" id="ARBA00022842"/>
    </source>
</evidence>
<evidence type="ECO:0000256" key="7">
    <source>
        <dbReference type="ARBA" id="ARBA00022741"/>
    </source>
</evidence>
<evidence type="ECO:0000313" key="12">
    <source>
        <dbReference type="Proteomes" id="UP000219621"/>
    </source>
</evidence>
<dbReference type="Gene3D" id="3.40.50.300">
    <property type="entry name" value="P-loop containing nucleotide triphosphate hydrolases"/>
    <property type="match status" value="1"/>
</dbReference>
<dbReference type="OrthoDB" id="9800307at2"/>